<sequence length="219" mass="22978">MQTGYIAMIGAGLAVILCGYLAGSIPTALWLGKALRGIDIREHGSGNAGATNAVRVLGWKAGIFVLIIDMGKGLLATTVLWRIAIQLGGSQSSQIQPVVWQITAGCAAVFGHIFSLFARFRGGKGVGTAAGLFLGLAPWQTALSLLVFAMIVWRTRIVSLGSMIGALSLPVALLVTKYGLGRPIPGITLAFAGALVLIILYTHRANLKRLVQGEEKTIV</sequence>
<keyword evidence="6 10" id="KW-0443">Lipid metabolism</keyword>
<evidence type="ECO:0000256" key="7">
    <source>
        <dbReference type="ARBA" id="ARBA00023136"/>
    </source>
</evidence>
<dbReference type="HAMAP" id="MF_01043">
    <property type="entry name" value="PlsY"/>
    <property type="match status" value="1"/>
</dbReference>
<keyword evidence="9 10" id="KW-1208">Phospholipid metabolism</keyword>
<comment type="pathway">
    <text evidence="10">Lipid metabolism; phospholipid metabolism.</text>
</comment>
<evidence type="ECO:0000256" key="6">
    <source>
        <dbReference type="ARBA" id="ARBA00023098"/>
    </source>
</evidence>
<evidence type="ECO:0000256" key="2">
    <source>
        <dbReference type="ARBA" id="ARBA00022516"/>
    </source>
</evidence>
<dbReference type="GO" id="GO:0008654">
    <property type="term" value="P:phospholipid biosynthetic process"/>
    <property type="evidence" value="ECO:0007669"/>
    <property type="project" value="UniProtKB-UniRule"/>
</dbReference>
<keyword evidence="8 10" id="KW-0594">Phospholipid biosynthesis</keyword>
<accession>A0A8A4TSF3</accession>
<dbReference type="Proteomes" id="UP000663929">
    <property type="component" value="Chromosome"/>
</dbReference>
<feature type="transmembrane region" description="Helical" evidence="10">
    <location>
        <begin position="98"/>
        <end position="118"/>
    </location>
</feature>
<reference evidence="11" key="1">
    <citation type="submission" date="2021-03" db="EMBL/GenBank/DDBJ databases">
        <title>Acanthopleuribacteraceae sp. M133.</title>
        <authorList>
            <person name="Wang G."/>
        </authorList>
    </citation>
    <scope>NUCLEOTIDE SEQUENCE</scope>
    <source>
        <strain evidence="11">M133</strain>
    </source>
</reference>
<feature type="transmembrane region" description="Helical" evidence="10">
    <location>
        <begin position="160"/>
        <end position="178"/>
    </location>
</feature>
<dbReference type="PANTHER" id="PTHR30309:SF0">
    <property type="entry name" value="GLYCEROL-3-PHOSPHATE ACYLTRANSFERASE-RELATED"/>
    <property type="match status" value="1"/>
</dbReference>
<evidence type="ECO:0000256" key="8">
    <source>
        <dbReference type="ARBA" id="ARBA00023209"/>
    </source>
</evidence>
<keyword evidence="2 10" id="KW-0444">Lipid biosynthesis</keyword>
<comment type="catalytic activity">
    <reaction evidence="10">
        <text>an acyl phosphate + sn-glycerol 3-phosphate = a 1-acyl-sn-glycero-3-phosphate + phosphate</text>
        <dbReference type="Rhea" id="RHEA:34075"/>
        <dbReference type="ChEBI" id="CHEBI:43474"/>
        <dbReference type="ChEBI" id="CHEBI:57597"/>
        <dbReference type="ChEBI" id="CHEBI:57970"/>
        <dbReference type="ChEBI" id="CHEBI:59918"/>
        <dbReference type="EC" id="2.3.1.275"/>
    </reaction>
</comment>
<dbReference type="PANTHER" id="PTHR30309">
    <property type="entry name" value="INNER MEMBRANE PROTEIN YGIH"/>
    <property type="match status" value="1"/>
</dbReference>
<proteinExistence type="inferred from homology"/>
<dbReference type="GO" id="GO:0005886">
    <property type="term" value="C:plasma membrane"/>
    <property type="evidence" value="ECO:0007669"/>
    <property type="project" value="UniProtKB-SubCell"/>
</dbReference>
<comment type="subunit">
    <text evidence="10">Probably interacts with PlsX.</text>
</comment>
<evidence type="ECO:0000256" key="3">
    <source>
        <dbReference type="ARBA" id="ARBA00022679"/>
    </source>
</evidence>
<protein>
    <recommendedName>
        <fullName evidence="10">Glycerol-3-phosphate acyltransferase</fullName>
    </recommendedName>
    <alternativeName>
        <fullName evidence="10">Acyl-PO4 G3P acyltransferase</fullName>
    </alternativeName>
    <alternativeName>
        <fullName evidence="10">Acyl-phosphate--glycerol-3-phosphate acyltransferase</fullName>
    </alternativeName>
    <alternativeName>
        <fullName evidence="10">G3P acyltransferase</fullName>
        <shortName evidence="10">GPAT</shortName>
        <ecNumber evidence="10">2.3.1.275</ecNumber>
    </alternativeName>
    <alternativeName>
        <fullName evidence="10">Lysophosphatidic acid synthase</fullName>
        <shortName evidence="10">LPA synthase</shortName>
    </alternativeName>
</protein>
<dbReference type="UniPathway" id="UPA00085"/>
<dbReference type="GO" id="GO:0043772">
    <property type="term" value="F:acyl-phosphate glycerol-3-phosphate acyltransferase activity"/>
    <property type="evidence" value="ECO:0007669"/>
    <property type="project" value="UniProtKB-UniRule"/>
</dbReference>
<comment type="subcellular location">
    <subcellularLocation>
        <location evidence="10">Cell membrane</location>
        <topology evidence="10">Multi-pass membrane protein</topology>
    </subcellularLocation>
</comment>
<keyword evidence="1 10" id="KW-1003">Cell membrane</keyword>
<dbReference type="InterPro" id="IPR003811">
    <property type="entry name" value="G3P_acylTferase_PlsY"/>
</dbReference>
<keyword evidence="4 10" id="KW-0812">Transmembrane</keyword>
<evidence type="ECO:0000313" key="11">
    <source>
        <dbReference type="EMBL" id="QTD52443.1"/>
    </source>
</evidence>
<dbReference type="RefSeq" id="WP_237382552.1">
    <property type="nucleotide sequence ID" value="NZ_CP071793.1"/>
</dbReference>
<organism evidence="11 12">
    <name type="scientific">Sulfidibacter corallicola</name>
    <dbReference type="NCBI Taxonomy" id="2818388"/>
    <lineage>
        <taxon>Bacteria</taxon>
        <taxon>Pseudomonadati</taxon>
        <taxon>Acidobacteriota</taxon>
        <taxon>Holophagae</taxon>
        <taxon>Acanthopleuribacterales</taxon>
        <taxon>Acanthopleuribacteraceae</taxon>
        <taxon>Sulfidibacter</taxon>
    </lineage>
</organism>
<keyword evidence="5 10" id="KW-1133">Transmembrane helix</keyword>
<dbReference type="EC" id="2.3.1.275" evidence="10"/>
<evidence type="ECO:0000256" key="9">
    <source>
        <dbReference type="ARBA" id="ARBA00023264"/>
    </source>
</evidence>
<evidence type="ECO:0000256" key="10">
    <source>
        <dbReference type="HAMAP-Rule" id="MF_01043"/>
    </source>
</evidence>
<comment type="function">
    <text evidence="10">Catalyzes the transfer of an acyl group from acyl-phosphate (acyl-PO(4)) to glycerol-3-phosphate (G3P) to form lysophosphatidic acid (LPA). This enzyme utilizes acyl-phosphate as fatty acyl donor, but not acyl-CoA or acyl-ACP.</text>
</comment>
<dbReference type="KEGG" id="scor:J3U87_08225"/>
<keyword evidence="12" id="KW-1185">Reference proteome</keyword>
<feature type="transmembrane region" description="Helical" evidence="10">
    <location>
        <begin position="130"/>
        <end position="153"/>
    </location>
</feature>
<keyword evidence="11" id="KW-0012">Acyltransferase</keyword>
<evidence type="ECO:0000313" key="12">
    <source>
        <dbReference type="Proteomes" id="UP000663929"/>
    </source>
</evidence>
<dbReference type="EMBL" id="CP071793">
    <property type="protein sequence ID" value="QTD52443.1"/>
    <property type="molecule type" value="Genomic_DNA"/>
</dbReference>
<feature type="transmembrane region" description="Helical" evidence="10">
    <location>
        <begin position="184"/>
        <end position="202"/>
    </location>
</feature>
<evidence type="ECO:0000256" key="1">
    <source>
        <dbReference type="ARBA" id="ARBA00022475"/>
    </source>
</evidence>
<feature type="transmembrane region" description="Helical" evidence="10">
    <location>
        <begin position="6"/>
        <end position="31"/>
    </location>
</feature>
<dbReference type="NCBIfam" id="TIGR00023">
    <property type="entry name" value="glycerol-3-phosphate 1-O-acyltransferase PlsY"/>
    <property type="match status" value="1"/>
</dbReference>
<dbReference type="AlphaFoldDB" id="A0A8A4TSF3"/>
<name>A0A8A4TSF3_SULCO</name>
<keyword evidence="7 10" id="KW-0472">Membrane</keyword>
<dbReference type="Pfam" id="PF02660">
    <property type="entry name" value="G3P_acyltransf"/>
    <property type="match status" value="1"/>
</dbReference>
<evidence type="ECO:0000256" key="5">
    <source>
        <dbReference type="ARBA" id="ARBA00022989"/>
    </source>
</evidence>
<gene>
    <name evidence="10 11" type="primary">plsY</name>
    <name evidence="11" type="ORF">J3U87_08225</name>
</gene>
<evidence type="ECO:0000256" key="4">
    <source>
        <dbReference type="ARBA" id="ARBA00022692"/>
    </source>
</evidence>
<dbReference type="SMART" id="SM01207">
    <property type="entry name" value="G3P_acyltransf"/>
    <property type="match status" value="1"/>
</dbReference>
<comment type="similarity">
    <text evidence="10">Belongs to the PlsY family.</text>
</comment>
<keyword evidence="3 10" id="KW-0808">Transferase</keyword>